<dbReference type="GO" id="GO:0004674">
    <property type="term" value="F:protein serine/threonine kinase activity"/>
    <property type="evidence" value="ECO:0007669"/>
    <property type="project" value="UniProtKB-KW"/>
</dbReference>
<keyword evidence="2 5" id="KW-0547">Nucleotide-binding</keyword>
<dbReference type="SMART" id="SM00220">
    <property type="entry name" value="S_TKc"/>
    <property type="match status" value="1"/>
</dbReference>
<protein>
    <submittedName>
        <fullName evidence="7">Serine/threonine protein kinase</fullName>
    </submittedName>
</protein>
<dbReference type="PROSITE" id="PS50011">
    <property type="entry name" value="PROTEIN_KINASE_DOM"/>
    <property type="match status" value="1"/>
</dbReference>
<keyword evidence="3 7" id="KW-0418">Kinase</keyword>
<evidence type="ECO:0000256" key="4">
    <source>
        <dbReference type="ARBA" id="ARBA00022840"/>
    </source>
</evidence>
<dbReference type="PROSITE" id="PS00108">
    <property type="entry name" value="PROTEIN_KINASE_ST"/>
    <property type="match status" value="1"/>
</dbReference>
<dbReference type="SUPFAM" id="SSF56112">
    <property type="entry name" value="Protein kinase-like (PK-like)"/>
    <property type="match status" value="1"/>
</dbReference>
<dbReference type="CDD" id="cd14014">
    <property type="entry name" value="STKc_PknB_like"/>
    <property type="match status" value="1"/>
</dbReference>
<dbReference type="Proteomes" id="UP000615026">
    <property type="component" value="Unassembled WGS sequence"/>
</dbReference>
<keyword evidence="4 5" id="KW-0067">ATP-binding</keyword>
<dbReference type="InterPro" id="IPR011009">
    <property type="entry name" value="Kinase-like_dom_sf"/>
</dbReference>
<dbReference type="EMBL" id="JADEXP010000060">
    <property type="protein sequence ID" value="MBE9066816.1"/>
    <property type="molecule type" value="Genomic_DNA"/>
</dbReference>
<reference evidence="7" key="1">
    <citation type="submission" date="2020-10" db="EMBL/GenBank/DDBJ databases">
        <authorList>
            <person name="Castelo-Branco R."/>
            <person name="Eusebio N."/>
            <person name="Adriana R."/>
            <person name="Vieira A."/>
            <person name="Brugerolle De Fraissinette N."/>
            <person name="Rezende De Castro R."/>
            <person name="Schneider M.P."/>
            <person name="Vasconcelos V."/>
            <person name="Leao P.N."/>
        </authorList>
    </citation>
    <scope>NUCLEOTIDE SEQUENCE</scope>
    <source>
        <strain evidence="7">LEGE 11479</strain>
    </source>
</reference>
<evidence type="ECO:0000256" key="3">
    <source>
        <dbReference type="ARBA" id="ARBA00022777"/>
    </source>
</evidence>
<feature type="domain" description="Protein kinase" evidence="6">
    <location>
        <begin position="14"/>
        <end position="289"/>
    </location>
</feature>
<organism evidence="7 8">
    <name type="scientific">Leptolyngbya cf. ectocarpi LEGE 11479</name>
    <dbReference type="NCBI Taxonomy" id="1828722"/>
    <lineage>
        <taxon>Bacteria</taxon>
        <taxon>Bacillati</taxon>
        <taxon>Cyanobacteriota</taxon>
        <taxon>Cyanophyceae</taxon>
        <taxon>Leptolyngbyales</taxon>
        <taxon>Leptolyngbyaceae</taxon>
        <taxon>Leptolyngbya group</taxon>
        <taxon>Leptolyngbya</taxon>
    </lineage>
</organism>
<dbReference type="InterPro" id="IPR000719">
    <property type="entry name" value="Prot_kinase_dom"/>
</dbReference>
<keyword evidence="8" id="KW-1185">Reference proteome</keyword>
<dbReference type="GO" id="GO:0005524">
    <property type="term" value="F:ATP binding"/>
    <property type="evidence" value="ECO:0007669"/>
    <property type="project" value="UniProtKB-UniRule"/>
</dbReference>
<evidence type="ECO:0000256" key="1">
    <source>
        <dbReference type="ARBA" id="ARBA00022679"/>
    </source>
</evidence>
<dbReference type="Gene3D" id="3.30.200.20">
    <property type="entry name" value="Phosphorylase Kinase, domain 1"/>
    <property type="match status" value="1"/>
</dbReference>
<sequence>MADSNFGRRLANRYELMDSIGQGSMGKVYLAEDMLLGGVPVAVKFLAHTLLNKQMTQRFMREAMTCAQLGNNSIHVVRVTDYGVTDDEIPFYVMEYLKGQNLGQVIHPTPLPIPRFLDFTRQICLGLETAHKGIILNGQAIPIIHRDIKPSNILVTQSSSIGELVKILDFGIAKLIQADNSEQTSSFMGTLAYASPEQMEGQELDKRSDIYSLGIMMYQMLTGCLPLRPNNNTFGGWYKAHRSQEPISLEDLSPYGALPKVLKDVIMSCLAKDRSQRPNSVSHLLDRLAPLENRFGRSIDLGKQIQSTLRDVPVVTKPVSPSDSEEDRFCRLQVWPQNTPIAEIVFPRLLTMSNRQLPTLWAMLGSLEIEKRISNTGSNNFLCVRNPYPMVLWVTAFYSKAQGARWLSSYLDLKNPGNQKFIWHLGEEGAYRVLFFSKEAPNAFINFRRLHIATPQQKLLKEWVLMARTVMPIGSPRDSKNMLRKELNDNLKPQMLLSFEAMHSVS</sequence>
<comment type="caution">
    <text evidence="7">The sequence shown here is derived from an EMBL/GenBank/DDBJ whole genome shotgun (WGS) entry which is preliminary data.</text>
</comment>
<dbReference type="Gene3D" id="1.10.510.10">
    <property type="entry name" value="Transferase(Phosphotransferase) domain 1"/>
    <property type="match status" value="1"/>
</dbReference>
<keyword evidence="1" id="KW-0808">Transferase</keyword>
<evidence type="ECO:0000313" key="8">
    <source>
        <dbReference type="Proteomes" id="UP000615026"/>
    </source>
</evidence>
<proteinExistence type="predicted"/>
<keyword evidence="7" id="KW-0723">Serine/threonine-protein kinase</keyword>
<dbReference type="Pfam" id="PF00069">
    <property type="entry name" value="Pkinase"/>
    <property type="match status" value="1"/>
</dbReference>
<dbReference type="InterPro" id="IPR008271">
    <property type="entry name" value="Ser/Thr_kinase_AS"/>
</dbReference>
<name>A0A928X2Y8_LEPEC</name>
<dbReference type="PROSITE" id="PS00107">
    <property type="entry name" value="PROTEIN_KINASE_ATP"/>
    <property type="match status" value="1"/>
</dbReference>
<evidence type="ECO:0000259" key="6">
    <source>
        <dbReference type="PROSITE" id="PS50011"/>
    </source>
</evidence>
<dbReference type="AlphaFoldDB" id="A0A928X2Y8"/>
<dbReference type="PANTHER" id="PTHR43289:SF34">
    <property type="entry name" value="SERINE_THREONINE-PROTEIN KINASE YBDM-RELATED"/>
    <property type="match status" value="1"/>
</dbReference>
<dbReference type="InterPro" id="IPR017441">
    <property type="entry name" value="Protein_kinase_ATP_BS"/>
</dbReference>
<evidence type="ECO:0000256" key="5">
    <source>
        <dbReference type="PROSITE-ProRule" id="PRU10141"/>
    </source>
</evidence>
<dbReference type="RefSeq" id="WP_193992793.1">
    <property type="nucleotide sequence ID" value="NZ_JADEXP010000060.1"/>
</dbReference>
<dbReference type="PANTHER" id="PTHR43289">
    <property type="entry name" value="MITOGEN-ACTIVATED PROTEIN KINASE KINASE KINASE 20-RELATED"/>
    <property type="match status" value="1"/>
</dbReference>
<evidence type="ECO:0000256" key="2">
    <source>
        <dbReference type="ARBA" id="ARBA00022741"/>
    </source>
</evidence>
<feature type="binding site" evidence="5">
    <location>
        <position position="44"/>
    </location>
    <ligand>
        <name>ATP</name>
        <dbReference type="ChEBI" id="CHEBI:30616"/>
    </ligand>
</feature>
<gene>
    <name evidence="7" type="ORF">IQ260_09140</name>
</gene>
<accession>A0A928X2Y8</accession>
<evidence type="ECO:0000313" key="7">
    <source>
        <dbReference type="EMBL" id="MBE9066816.1"/>
    </source>
</evidence>